<protein>
    <recommendedName>
        <fullName evidence="4">Camelysin metallo-endopeptidase</fullName>
    </recommendedName>
</protein>
<comment type="caution">
    <text evidence="2">The sequence shown here is derived from an EMBL/GenBank/DDBJ whole genome shotgun (WGS) entry which is preliminary data.</text>
</comment>
<dbReference type="Proteomes" id="UP001500556">
    <property type="component" value="Unassembled WGS sequence"/>
</dbReference>
<evidence type="ECO:0000256" key="1">
    <source>
        <dbReference type="SAM" id="SignalP"/>
    </source>
</evidence>
<sequence length="160" mass="15610">MAHLSRRQKIAASATALVLIGSGTAAFAYWSSTGMGSGTASTSTGAPNLTVTQASAPSGMAPGIDATAITATVTNNADSKAMVSQVVVSIASVTKALDAPAGTCDASDYTLSNPIMTVGAAELAKGGSTTFSGATLGFNNTAANQDGCKGATVHLAYDAS</sequence>
<evidence type="ECO:0000313" key="2">
    <source>
        <dbReference type="EMBL" id="GAA4710694.1"/>
    </source>
</evidence>
<evidence type="ECO:0008006" key="4">
    <source>
        <dbReference type="Google" id="ProtNLM"/>
    </source>
</evidence>
<accession>A0ABP8XQ84</accession>
<feature type="signal peptide" evidence="1">
    <location>
        <begin position="1"/>
        <end position="28"/>
    </location>
</feature>
<evidence type="ECO:0000313" key="3">
    <source>
        <dbReference type="Proteomes" id="UP001500556"/>
    </source>
</evidence>
<reference evidence="3" key="1">
    <citation type="journal article" date="2019" name="Int. J. Syst. Evol. Microbiol.">
        <title>The Global Catalogue of Microorganisms (GCM) 10K type strain sequencing project: providing services to taxonomists for standard genome sequencing and annotation.</title>
        <authorList>
            <consortium name="The Broad Institute Genomics Platform"/>
            <consortium name="The Broad Institute Genome Sequencing Center for Infectious Disease"/>
            <person name="Wu L."/>
            <person name="Ma J."/>
        </authorList>
    </citation>
    <scope>NUCLEOTIDE SEQUENCE [LARGE SCALE GENOMIC DNA]</scope>
    <source>
        <strain evidence="3">JCM 18961</strain>
    </source>
</reference>
<gene>
    <name evidence="2" type="ORF">GCM10025782_03410</name>
</gene>
<dbReference type="EMBL" id="BAABLO010000001">
    <property type="protein sequence ID" value="GAA4710694.1"/>
    <property type="molecule type" value="Genomic_DNA"/>
</dbReference>
<name>A0ABP8XQ84_9MICO</name>
<feature type="chain" id="PRO_5045829484" description="Camelysin metallo-endopeptidase" evidence="1">
    <location>
        <begin position="29"/>
        <end position="160"/>
    </location>
</feature>
<proteinExistence type="predicted"/>
<keyword evidence="1" id="KW-0732">Signal</keyword>
<dbReference type="RefSeq" id="WP_345500716.1">
    <property type="nucleotide sequence ID" value="NZ_BAABLO010000001.1"/>
</dbReference>
<organism evidence="2 3">
    <name type="scientific">Pedococcus ginsenosidimutans</name>
    <dbReference type="NCBI Taxonomy" id="490570"/>
    <lineage>
        <taxon>Bacteria</taxon>
        <taxon>Bacillati</taxon>
        <taxon>Actinomycetota</taxon>
        <taxon>Actinomycetes</taxon>
        <taxon>Micrococcales</taxon>
        <taxon>Intrasporangiaceae</taxon>
        <taxon>Pedococcus</taxon>
    </lineage>
</organism>
<keyword evidence="3" id="KW-1185">Reference proteome</keyword>